<evidence type="ECO:0000313" key="3">
    <source>
        <dbReference type="Proteomes" id="UP001212602"/>
    </source>
</evidence>
<dbReference type="Proteomes" id="UP001212602">
    <property type="component" value="Unassembled WGS sequence"/>
</dbReference>
<dbReference type="AlphaFoldDB" id="A0AAE3T0F8"/>
<sequence>MEGYKALSDEKPIPWRAANTTVEQRGGWRAYAKEAAGEDAAGTPSAGHGQGHAMPAPTAKEKP</sequence>
<keyword evidence="3" id="KW-1185">Reference proteome</keyword>
<accession>A0AAE3T0F8</accession>
<dbReference type="RefSeq" id="WP_271429282.1">
    <property type="nucleotide sequence ID" value="NZ_JAQIPB010000008.1"/>
</dbReference>
<evidence type="ECO:0000256" key="1">
    <source>
        <dbReference type="SAM" id="MobiDB-lite"/>
    </source>
</evidence>
<dbReference type="EMBL" id="JAQIPB010000008">
    <property type="protein sequence ID" value="MDA7418069.1"/>
    <property type="molecule type" value="Genomic_DNA"/>
</dbReference>
<organism evidence="2 3">
    <name type="scientific">Xenophilus arseniciresistens</name>
    <dbReference type="NCBI Taxonomy" id="1283306"/>
    <lineage>
        <taxon>Bacteria</taxon>
        <taxon>Pseudomonadati</taxon>
        <taxon>Pseudomonadota</taxon>
        <taxon>Betaproteobacteria</taxon>
        <taxon>Burkholderiales</taxon>
        <taxon>Comamonadaceae</taxon>
        <taxon>Xenophilus</taxon>
    </lineage>
</organism>
<comment type="caution">
    <text evidence="2">The sequence shown here is derived from an EMBL/GenBank/DDBJ whole genome shotgun (WGS) entry which is preliminary data.</text>
</comment>
<reference evidence="2" key="1">
    <citation type="submission" date="2023-01" db="EMBL/GenBank/DDBJ databases">
        <title>Xenophilus mangrovi sp. nov., isolated from soil of Mangrove nature reserve.</title>
        <authorList>
            <person name="Xu S."/>
            <person name="Liu Z."/>
            <person name="Xu Y."/>
        </authorList>
    </citation>
    <scope>NUCLEOTIDE SEQUENCE</scope>
    <source>
        <strain evidence="2">YW8</strain>
    </source>
</reference>
<proteinExistence type="predicted"/>
<gene>
    <name evidence="2" type="ORF">PGB34_17020</name>
</gene>
<evidence type="ECO:0000313" key="2">
    <source>
        <dbReference type="EMBL" id="MDA7418069.1"/>
    </source>
</evidence>
<protein>
    <submittedName>
        <fullName evidence="2">Uncharacterized protein</fullName>
    </submittedName>
</protein>
<feature type="region of interest" description="Disordered" evidence="1">
    <location>
        <begin position="33"/>
        <end position="63"/>
    </location>
</feature>
<name>A0AAE3T0F8_9BURK</name>